<dbReference type="Pfam" id="PF07715">
    <property type="entry name" value="Plug"/>
    <property type="match status" value="1"/>
</dbReference>
<organism evidence="6 7">
    <name type="scientific">Dokdonia ponticola</name>
    <dbReference type="NCBI Taxonomy" id="2041041"/>
    <lineage>
        <taxon>Bacteria</taxon>
        <taxon>Pseudomonadati</taxon>
        <taxon>Bacteroidota</taxon>
        <taxon>Flavobacteriia</taxon>
        <taxon>Flavobacteriales</taxon>
        <taxon>Flavobacteriaceae</taxon>
        <taxon>Dokdonia</taxon>
    </lineage>
</organism>
<dbReference type="InterPro" id="IPR012910">
    <property type="entry name" value="Plug_dom"/>
</dbReference>
<feature type="chain" id="PRO_5046359863" evidence="4">
    <location>
        <begin position="18"/>
        <end position="719"/>
    </location>
</feature>
<dbReference type="Pfam" id="PF13715">
    <property type="entry name" value="CarbopepD_reg_2"/>
    <property type="match status" value="1"/>
</dbReference>
<dbReference type="SUPFAM" id="SSF49464">
    <property type="entry name" value="Carboxypeptidase regulatory domain-like"/>
    <property type="match status" value="1"/>
</dbReference>
<keyword evidence="2" id="KW-0472">Membrane</keyword>
<sequence length="719" mass="79908">MNYIYALLLLFCISSYGQTTVTGTVTDSKGIPIEGANVYLDGTYDGASSGVDGTFSFTTSETGDQVLIVTFLSYESYSYFGPVSSMKDLPIKMKEDVNSLNTVVISAGSFEASDNSKISVLKPLDVVTTASALGDFVGALQTLPGTTTVAEDGRLFVRGGDAGETQIFIDGIRVFTPYTPTTNNIPTRGRYSPFLFDGITFSTGGYSAEYGEALSSVLLLNTIDEPDQNKTDISVMSVGGGVGLTRKWEKSSLSVSTSYINLAPYIAAYPDRNDWSKPFEALSGEAVYRYRTRDGLFKLYTAFDTSNFELNQEDINLGEGVDFALKNSNLYVNTSYTGVLSDTWSIQTGGSYTFANTNVGVITNDIKSTENSAHFKVKLKKRFSNRLKLSMGAEQFITDFNEDFTGVFDTETFEDTYGYDSAISALFTEADVIFSKKLALKAGLRGSYSDLASQMTVSPRISLAYKTGAKSQLSLAYGDFYQNPTNDFLKFSQALEAQKTQHYILNYQYNNNGRIFRAEAYRKSYDRLVTFDTAFATTQSTFANTGDGYAQGLDVFWRDNTSIKNMDYWVSYSFLDTERQYLNFPEQARPSFANTHNFSAVVKYFITDWKSQVGFSYQYGSGRTYTNPNTPGFLQEETKSFNSMSLNWAYLISQQKILYLSVNNVLAFKNVNGFQYSDTPNANGTFDRRALTPAADQFFFVGFFWTISDDNNSNQLDNL</sequence>
<feature type="domain" description="TonB-dependent receptor plug" evidence="5">
    <location>
        <begin position="134"/>
        <end position="212"/>
    </location>
</feature>
<dbReference type="Gene3D" id="2.60.40.1120">
    <property type="entry name" value="Carboxypeptidase-like, regulatory domain"/>
    <property type="match status" value="1"/>
</dbReference>
<dbReference type="Gene3D" id="2.40.170.20">
    <property type="entry name" value="TonB-dependent receptor, beta-barrel domain"/>
    <property type="match status" value="1"/>
</dbReference>
<evidence type="ECO:0000313" key="7">
    <source>
        <dbReference type="Proteomes" id="UP001596043"/>
    </source>
</evidence>
<evidence type="ECO:0000259" key="5">
    <source>
        <dbReference type="Pfam" id="PF07715"/>
    </source>
</evidence>
<evidence type="ECO:0000256" key="4">
    <source>
        <dbReference type="SAM" id="SignalP"/>
    </source>
</evidence>
<dbReference type="EMBL" id="JBHSFV010000002">
    <property type="protein sequence ID" value="MFC4633096.1"/>
    <property type="molecule type" value="Genomic_DNA"/>
</dbReference>
<dbReference type="InterPro" id="IPR036942">
    <property type="entry name" value="Beta-barrel_TonB_sf"/>
</dbReference>
<dbReference type="InterPro" id="IPR037066">
    <property type="entry name" value="Plug_dom_sf"/>
</dbReference>
<keyword evidence="7" id="KW-1185">Reference proteome</keyword>
<name>A0ABV9HU42_9FLAO</name>
<evidence type="ECO:0000256" key="1">
    <source>
        <dbReference type="ARBA" id="ARBA00004442"/>
    </source>
</evidence>
<reference evidence="7" key="1">
    <citation type="journal article" date="2019" name="Int. J. Syst. Evol. Microbiol.">
        <title>The Global Catalogue of Microorganisms (GCM) 10K type strain sequencing project: providing services to taxonomists for standard genome sequencing and annotation.</title>
        <authorList>
            <consortium name="The Broad Institute Genomics Platform"/>
            <consortium name="The Broad Institute Genome Sequencing Center for Infectious Disease"/>
            <person name="Wu L."/>
            <person name="Ma J."/>
        </authorList>
    </citation>
    <scope>NUCLEOTIDE SEQUENCE [LARGE SCALE GENOMIC DNA]</scope>
    <source>
        <strain evidence="7">YJ-61-S</strain>
    </source>
</reference>
<comment type="subcellular location">
    <subcellularLocation>
        <location evidence="1">Cell outer membrane</location>
    </subcellularLocation>
</comment>
<gene>
    <name evidence="6" type="ORF">ACFO3O_04215</name>
</gene>
<dbReference type="SUPFAM" id="SSF56935">
    <property type="entry name" value="Porins"/>
    <property type="match status" value="1"/>
</dbReference>
<evidence type="ECO:0000256" key="3">
    <source>
        <dbReference type="ARBA" id="ARBA00023237"/>
    </source>
</evidence>
<protein>
    <submittedName>
        <fullName evidence="6">Carboxypeptidase-like regulatory domain-containing protein</fullName>
    </submittedName>
</protein>
<keyword evidence="3" id="KW-0998">Cell outer membrane</keyword>
<keyword evidence="4" id="KW-0732">Signal</keyword>
<dbReference type="Proteomes" id="UP001596043">
    <property type="component" value="Unassembled WGS sequence"/>
</dbReference>
<dbReference type="InterPro" id="IPR008969">
    <property type="entry name" value="CarboxyPept-like_regulatory"/>
</dbReference>
<comment type="caution">
    <text evidence="6">The sequence shown here is derived from an EMBL/GenBank/DDBJ whole genome shotgun (WGS) entry which is preliminary data.</text>
</comment>
<feature type="signal peptide" evidence="4">
    <location>
        <begin position="1"/>
        <end position="17"/>
    </location>
</feature>
<evidence type="ECO:0000313" key="6">
    <source>
        <dbReference type="EMBL" id="MFC4633096.1"/>
    </source>
</evidence>
<evidence type="ECO:0000256" key="2">
    <source>
        <dbReference type="ARBA" id="ARBA00023136"/>
    </source>
</evidence>
<proteinExistence type="predicted"/>
<dbReference type="RefSeq" id="WP_379977283.1">
    <property type="nucleotide sequence ID" value="NZ_JBHSFV010000002.1"/>
</dbReference>
<dbReference type="Gene3D" id="2.170.130.10">
    <property type="entry name" value="TonB-dependent receptor, plug domain"/>
    <property type="match status" value="1"/>
</dbReference>
<accession>A0ABV9HU42</accession>